<organism evidence="2">
    <name type="scientific">Thermodesulfobacterium geofontis</name>
    <dbReference type="NCBI Taxonomy" id="1295609"/>
    <lineage>
        <taxon>Bacteria</taxon>
        <taxon>Pseudomonadati</taxon>
        <taxon>Thermodesulfobacteriota</taxon>
        <taxon>Thermodesulfobacteria</taxon>
        <taxon>Thermodesulfobacteriales</taxon>
        <taxon>Thermodesulfobacteriaceae</taxon>
        <taxon>Thermodesulfobacterium</taxon>
    </lineage>
</organism>
<proteinExistence type="predicted"/>
<name>A0A7V4JP48_9BACT</name>
<dbReference type="InterPro" id="IPR001096">
    <property type="entry name" value="Peptidase_C13"/>
</dbReference>
<protein>
    <submittedName>
        <fullName evidence="2">Uncharacterized protein</fullName>
    </submittedName>
</protein>
<accession>A0A7V4JP48</accession>
<dbReference type="Pfam" id="PF01650">
    <property type="entry name" value="Peptidase_C13"/>
    <property type="match status" value="1"/>
</dbReference>
<gene>
    <name evidence="2" type="ORF">ENU91_00450</name>
</gene>
<dbReference type="EMBL" id="DTEI01000008">
    <property type="protein sequence ID" value="HGU15124.1"/>
    <property type="molecule type" value="Genomic_DNA"/>
</dbReference>
<evidence type="ECO:0000313" key="2">
    <source>
        <dbReference type="EMBL" id="HGU15124.1"/>
    </source>
</evidence>
<keyword evidence="1" id="KW-1133">Transmembrane helix</keyword>
<keyword evidence="1" id="KW-0472">Membrane</keyword>
<dbReference type="GO" id="GO:0006508">
    <property type="term" value="P:proteolysis"/>
    <property type="evidence" value="ECO:0007669"/>
    <property type="project" value="InterPro"/>
</dbReference>
<sequence length="286" mass="32983">MKLNQIFILKLFFILLICVSLFSFFKNLKGELSEEQGVKIDKDGDGLSDYFEEHISLTDPKIPNYRYIILIDPLHIPIFKRQKLKIYDTPVSKIAKFLNLKEKIPSENIIKLEGNKATIYNLSETIFKIARKTSKNDFVFLFFISHGEKGKIFLYKESLSYEKLNKWLDKIQARAIIIGIHACYSGSAIKFLKSGTSPRIIFTSSSEDQTSIPHHPTREFFKAFEEPESHLFADIRLGDGNGYVSIKEAFLYAKGKMKRITDSITPQLSDLQNMSHFLYLGEYVPE</sequence>
<reference evidence="2" key="1">
    <citation type="journal article" date="2020" name="mSystems">
        <title>Genome- and Community-Level Interaction Insights into Carbon Utilization and Element Cycling Functions of Hydrothermarchaeota in Hydrothermal Sediment.</title>
        <authorList>
            <person name="Zhou Z."/>
            <person name="Liu Y."/>
            <person name="Xu W."/>
            <person name="Pan J."/>
            <person name="Luo Z.H."/>
            <person name="Li M."/>
        </authorList>
    </citation>
    <scope>NUCLEOTIDE SEQUENCE [LARGE SCALE GENOMIC DNA]</scope>
    <source>
        <strain evidence="2">SpSt-711</strain>
    </source>
</reference>
<dbReference type="Gene3D" id="3.40.50.1460">
    <property type="match status" value="1"/>
</dbReference>
<dbReference type="GO" id="GO:0008233">
    <property type="term" value="F:peptidase activity"/>
    <property type="evidence" value="ECO:0007669"/>
    <property type="project" value="InterPro"/>
</dbReference>
<keyword evidence="1" id="KW-0812">Transmembrane</keyword>
<feature type="transmembrane region" description="Helical" evidence="1">
    <location>
        <begin position="6"/>
        <end position="25"/>
    </location>
</feature>
<evidence type="ECO:0000256" key="1">
    <source>
        <dbReference type="SAM" id="Phobius"/>
    </source>
</evidence>
<comment type="caution">
    <text evidence="2">The sequence shown here is derived from an EMBL/GenBank/DDBJ whole genome shotgun (WGS) entry which is preliminary data.</text>
</comment>
<dbReference type="SUPFAM" id="SSF52129">
    <property type="entry name" value="Caspase-like"/>
    <property type="match status" value="1"/>
</dbReference>
<dbReference type="AlphaFoldDB" id="A0A7V4JP48"/>
<dbReference type="InterPro" id="IPR029030">
    <property type="entry name" value="Caspase-like_dom_sf"/>
</dbReference>